<feature type="compositionally biased region" description="Low complexity" evidence="1">
    <location>
        <begin position="328"/>
        <end position="343"/>
    </location>
</feature>
<dbReference type="Proteomes" id="UP000758168">
    <property type="component" value="Unassembled WGS sequence"/>
</dbReference>
<feature type="region of interest" description="Disordered" evidence="1">
    <location>
        <begin position="280"/>
        <end position="364"/>
    </location>
</feature>
<keyword evidence="2" id="KW-0472">Membrane</keyword>
<reference evidence="4 5" key="1">
    <citation type="submission" date="2021-03" db="EMBL/GenBank/DDBJ databases">
        <title>Sequencing the genomes of 1000 actinobacteria strains.</title>
        <authorList>
            <person name="Klenk H.-P."/>
        </authorList>
    </citation>
    <scope>NUCLEOTIDE SEQUENCE [LARGE SCALE GENOMIC DNA]</scope>
    <source>
        <strain evidence="4 5">DSM 12936</strain>
    </source>
</reference>
<evidence type="ECO:0000313" key="4">
    <source>
        <dbReference type="EMBL" id="MBP2417192.1"/>
    </source>
</evidence>
<protein>
    <recommendedName>
        <fullName evidence="3">VWFA domain-containing protein</fullName>
    </recommendedName>
</protein>
<feature type="domain" description="VWFA" evidence="3">
    <location>
        <begin position="49"/>
        <end position="234"/>
    </location>
</feature>
<dbReference type="SMART" id="SM00327">
    <property type="entry name" value="VWA"/>
    <property type="match status" value="1"/>
</dbReference>
<dbReference type="PROSITE" id="PS50234">
    <property type="entry name" value="VWFA"/>
    <property type="match status" value="1"/>
</dbReference>
<evidence type="ECO:0000256" key="1">
    <source>
        <dbReference type="SAM" id="MobiDB-lite"/>
    </source>
</evidence>
<dbReference type="Gene3D" id="3.40.50.410">
    <property type="entry name" value="von Willebrand factor, type A domain"/>
    <property type="match status" value="1"/>
</dbReference>
<feature type="transmembrane region" description="Helical" evidence="2">
    <location>
        <begin position="255"/>
        <end position="276"/>
    </location>
</feature>
<dbReference type="EMBL" id="JAGIOB010000001">
    <property type="protein sequence ID" value="MBP2417192.1"/>
    <property type="molecule type" value="Genomic_DNA"/>
</dbReference>
<keyword evidence="2" id="KW-0812">Transmembrane</keyword>
<dbReference type="PANTHER" id="PTHR22588">
    <property type="entry name" value="VWFA DOMAIN-CONTAINING PROTEIN"/>
    <property type="match status" value="1"/>
</dbReference>
<keyword evidence="5" id="KW-1185">Reference proteome</keyword>
<evidence type="ECO:0000259" key="3">
    <source>
        <dbReference type="PROSITE" id="PS50234"/>
    </source>
</evidence>
<gene>
    <name evidence="4" type="ORF">JOF54_002114</name>
</gene>
<evidence type="ECO:0000313" key="5">
    <source>
        <dbReference type="Proteomes" id="UP000758168"/>
    </source>
</evidence>
<proteinExistence type="predicted"/>
<name>A0ABS4Z901_9ACTN</name>
<dbReference type="Pfam" id="PF00092">
    <property type="entry name" value="VWA"/>
    <property type="match status" value="1"/>
</dbReference>
<dbReference type="InterPro" id="IPR052229">
    <property type="entry name" value="Collagen-VI/PIF"/>
</dbReference>
<dbReference type="InterPro" id="IPR036465">
    <property type="entry name" value="vWFA_dom_sf"/>
</dbReference>
<organism evidence="4 5">
    <name type="scientific">Microlunatus capsulatus</name>
    <dbReference type="NCBI Taxonomy" id="99117"/>
    <lineage>
        <taxon>Bacteria</taxon>
        <taxon>Bacillati</taxon>
        <taxon>Actinomycetota</taxon>
        <taxon>Actinomycetes</taxon>
        <taxon>Propionibacteriales</taxon>
        <taxon>Propionibacteriaceae</taxon>
        <taxon>Microlunatus</taxon>
    </lineage>
</organism>
<sequence>MVTLLRAGPARAAMAPIVLGVLMATSLIPAVAAPVIEAEPDWPGRCPVTVALVVDQSASLEGSFDKVRQASEDMVDALRDRPSQVMIVAFGTEAQVVEPLTDVSDPSGRRRVKRSIDNLDTFSNASGQGGTNWEAGLALAAAAKPQIVVVLTDGLPNAYGNPVQGDEDGGDAALLAAQKVANGLKRAGTRVVPVGIALGPGGTQNLAAISGNRPGEDYFATDLDRLRRELYGVAARSCGVPISALPTPEPTAFPLAKTLIGAAVGLVALLIAGMVLNRRRNGPPTVAPLTPAASKEPRKRSVGRAAPLKLADVAPPVPTRTKPEPPEAADSSPPASPPSRARSMSLDFLRDESGPAGHQRPPDE</sequence>
<dbReference type="CDD" id="cd00198">
    <property type="entry name" value="vWFA"/>
    <property type="match status" value="1"/>
</dbReference>
<keyword evidence="2" id="KW-1133">Transmembrane helix</keyword>
<comment type="caution">
    <text evidence="4">The sequence shown here is derived from an EMBL/GenBank/DDBJ whole genome shotgun (WGS) entry which is preliminary data.</text>
</comment>
<accession>A0ABS4Z901</accession>
<evidence type="ECO:0000256" key="2">
    <source>
        <dbReference type="SAM" id="Phobius"/>
    </source>
</evidence>
<dbReference type="PANTHER" id="PTHR22588:SF3">
    <property type="entry name" value="VWFA DOMAIN-CONTAINING PROTEIN"/>
    <property type="match status" value="1"/>
</dbReference>
<dbReference type="SUPFAM" id="SSF53300">
    <property type="entry name" value="vWA-like"/>
    <property type="match status" value="1"/>
</dbReference>
<dbReference type="RefSeq" id="WP_210055459.1">
    <property type="nucleotide sequence ID" value="NZ_BAAAMH010000009.1"/>
</dbReference>
<dbReference type="InterPro" id="IPR002035">
    <property type="entry name" value="VWF_A"/>
</dbReference>